<feature type="transmembrane region" description="Helical" evidence="1">
    <location>
        <begin position="140"/>
        <end position="167"/>
    </location>
</feature>
<comment type="caution">
    <text evidence="2">The sequence shown here is derived from an EMBL/GenBank/DDBJ whole genome shotgun (WGS) entry which is preliminary data.</text>
</comment>
<reference evidence="2 3" key="1">
    <citation type="submission" date="2015-10" db="EMBL/GenBank/DDBJ databases">
        <title>Draft genome sequence of Thermococcus celericrescens strain DSM 17994.</title>
        <authorList>
            <person name="Hong S.-J."/>
            <person name="Park C.-E."/>
            <person name="Shin J.-H."/>
        </authorList>
    </citation>
    <scope>NUCLEOTIDE SEQUENCE [LARGE SCALE GENOMIC DNA]</scope>
    <source>
        <strain evidence="2 3">DSM 17994</strain>
    </source>
</reference>
<gene>
    <name evidence="2" type="ORF">APY94_07025</name>
</gene>
<dbReference type="OrthoDB" id="101994at2157"/>
<feature type="transmembrane region" description="Helical" evidence="1">
    <location>
        <begin position="188"/>
        <end position="211"/>
    </location>
</feature>
<accession>A0A117IT79</accession>
<name>A0A117IT79_9EURY</name>
<dbReference type="AlphaFoldDB" id="A0A117IT79"/>
<evidence type="ECO:0000313" key="3">
    <source>
        <dbReference type="Proteomes" id="UP000053462"/>
    </source>
</evidence>
<proteinExistence type="predicted"/>
<dbReference type="RefSeq" id="WP_058938956.1">
    <property type="nucleotide sequence ID" value="NZ_LLYW01000024.1"/>
</dbReference>
<feature type="transmembrane region" description="Helical" evidence="1">
    <location>
        <begin position="223"/>
        <end position="249"/>
    </location>
</feature>
<keyword evidence="1" id="KW-1133">Transmembrane helix</keyword>
<organism evidence="2 3">
    <name type="scientific">Thermococcus celericrescens</name>
    <dbReference type="NCBI Taxonomy" id="227598"/>
    <lineage>
        <taxon>Archaea</taxon>
        <taxon>Methanobacteriati</taxon>
        <taxon>Methanobacteriota</taxon>
        <taxon>Thermococci</taxon>
        <taxon>Thermococcales</taxon>
        <taxon>Thermococcaceae</taxon>
        <taxon>Thermococcus</taxon>
    </lineage>
</organism>
<evidence type="ECO:0000256" key="1">
    <source>
        <dbReference type="SAM" id="Phobius"/>
    </source>
</evidence>
<sequence length="270" mass="28559">MKAFEALAEAITSISKDKKLWRYPVAASGIAGALMAISGLDSNVELVAYSPDFSIGIAVLLVLIALFIKLTVLYYPTRAFYHHKRGIPFEEPALIRESVTGGIMVLLVGIVYGIVILIAGGLMLFPAILAYYALSGTTKYVIAGLLGLPPAIFLMGIITMMIPAYIWTKDFGEGLRIIGTALDNAREVFVFGALMGAVIVGIRAAAGGLVFMTSLVARGFTGALLAGLIDGLTTGLASVLSAIAGAAMYRALRAWGEKRVNLDPDWLASL</sequence>
<evidence type="ECO:0000313" key="2">
    <source>
        <dbReference type="EMBL" id="KUH33152.1"/>
    </source>
</evidence>
<feature type="transmembrane region" description="Helical" evidence="1">
    <location>
        <begin position="20"/>
        <end position="41"/>
    </location>
</feature>
<feature type="transmembrane region" description="Helical" evidence="1">
    <location>
        <begin position="53"/>
        <end position="75"/>
    </location>
</feature>
<keyword evidence="1" id="KW-0472">Membrane</keyword>
<dbReference type="EMBL" id="LLYW01000024">
    <property type="protein sequence ID" value="KUH33152.1"/>
    <property type="molecule type" value="Genomic_DNA"/>
</dbReference>
<dbReference type="Proteomes" id="UP000053462">
    <property type="component" value="Unassembled WGS sequence"/>
</dbReference>
<protein>
    <submittedName>
        <fullName evidence="2">Uncharacterized protein</fullName>
    </submittedName>
</protein>
<keyword evidence="3" id="KW-1185">Reference proteome</keyword>
<keyword evidence="1" id="KW-0812">Transmembrane</keyword>
<feature type="transmembrane region" description="Helical" evidence="1">
    <location>
        <begin position="103"/>
        <end position="134"/>
    </location>
</feature>